<dbReference type="EMBL" id="NAJN01001321">
    <property type="protein sequence ID" value="TKA64038.1"/>
    <property type="molecule type" value="Genomic_DNA"/>
</dbReference>
<dbReference type="InterPro" id="IPR050177">
    <property type="entry name" value="Lipid_A_modif_metabolic_enz"/>
</dbReference>
<dbReference type="Proteomes" id="UP000308768">
    <property type="component" value="Unassembled WGS sequence"/>
</dbReference>
<evidence type="ECO:0000256" key="2">
    <source>
        <dbReference type="ARBA" id="ARBA00009219"/>
    </source>
</evidence>
<keyword evidence="4" id="KW-0256">Endoplasmic reticulum</keyword>
<evidence type="ECO:0000256" key="12">
    <source>
        <dbReference type="ARBA" id="ARBA00067985"/>
    </source>
</evidence>
<dbReference type="InterPro" id="IPR036291">
    <property type="entry name" value="NAD(P)-bd_dom_sf"/>
</dbReference>
<reference evidence="19 20" key="1">
    <citation type="submission" date="2017-03" db="EMBL/GenBank/DDBJ databases">
        <title>Genomes of endolithic fungi from Antarctica.</title>
        <authorList>
            <person name="Coleine C."/>
            <person name="Masonjones S."/>
            <person name="Stajich J.E."/>
        </authorList>
    </citation>
    <scope>NUCLEOTIDE SEQUENCE [LARGE SCALE GENOMIC DNA]</scope>
    <source>
        <strain evidence="19 20">CCFEE 5187</strain>
    </source>
</reference>
<dbReference type="AlphaFoldDB" id="A0A4U0WN21"/>
<keyword evidence="6" id="KW-0560">Oxidoreductase</keyword>
<evidence type="ECO:0000256" key="17">
    <source>
        <dbReference type="SAM" id="Phobius"/>
    </source>
</evidence>
<keyword evidence="17" id="KW-1133">Transmembrane helix</keyword>
<keyword evidence="9 17" id="KW-0472">Membrane</keyword>
<evidence type="ECO:0000256" key="14">
    <source>
        <dbReference type="ARBA" id="ARBA00081397"/>
    </source>
</evidence>
<keyword evidence="17" id="KW-0812">Transmembrane</keyword>
<evidence type="ECO:0000256" key="11">
    <source>
        <dbReference type="ARBA" id="ARBA00067470"/>
    </source>
</evidence>
<comment type="caution">
    <text evidence="19">The sequence shown here is derived from an EMBL/GenBank/DDBJ whole genome shotgun (WGS) entry which is preliminary data.</text>
</comment>
<dbReference type="PANTHER" id="PTHR43245">
    <property type="entry name" value="BIFUNCTIONAL POLYMYXIN RESISTANCE PROTEIN ARNA"/>
    <property type="match status" value="1"/>
</dbReference>
<keyword evidence="20" id="KW-1185">Reference proteome</keyword>
<comment type="subunit">
    <text evidence="10">Heterotetramer of ERG25, ERG26, ERG27 and ERG28. ERG28 acts as a scaffold to tether ERG27 and other 4,4-demethylation-related enzymes, forming a demethylation enzyme complex, in the endoplasmic reticulum.</text>
</comment>
<evidence type="ECO:0000256" key="13">
    <source>
        <dbReference type="ARBA" id="ARBA00081267"/>
    </source>
</evidence>
<dbReference type="SUPFAM" id="SSF51735">
    <property type="entry name" value="NAD(P)-binding Rossmann-fold domains"/>
    <property type="match status" value="1"/>
</dbReference>
<evidence type="ECO:0000256" key="10">
    <source>
        <dbReference type="ARBA" id="ARBA00046995"/>
    </source>
</evidence>
<evidence type="ECO:0000256" key="3">
    <source>
        <dbReference type="ARBA" id="ARBA00022516"/>
    </source>
</evidence>
<dbReference type="GO" id="GO:0005789">
    <property type="term" value="C:endoplasmic reticulum membrane"/>
    <property type="evidence" value="ECO:0007669"/>
    <property type="project" value="UniProtKB-SubCell"/>
</dbReference>
<evidence type="ECO:0000256" key="1">
    <source>
        <dbReference type="ARBA" id="ARBA00004406"/>
    </source>
</evidence>
<evidence type="ECO:0000256" key="15">
    <source>
        <dbReference type="ARBA" id="ARBA00081452"/>
    </source>
</evidence>
<evidence type="ECO:0000256" key="16">
    <source>
        <dbReference type="ARBA" id="ARBA00082106"/>
    </source>
</evidence>
<feature type="domain" description="3-beta hydroxysteroid dehydrogenase/isomerase" evidence="18">
    <location>
        <begin position="18"/>
        <end position="289"/>
    </location>
</feature>
<dbReference type="InterPro" id="IPR002225">
    <property type="entry name" value="3Beta_OHSteriod_DH/Estase"/>
</dbReference>
<name>A0A4U0WN21_9PEZI</name>
<comment type="subcellular location">
    <subcellularLocation>
        <location evidence="1">Endoplasmic reticulum membrane</location>
        <topology evidence="1">Peripheral membrane protein</topology>
    </subcellularLocation>
</comment>
<dbReference type="STRING" id="331657.A0A4U0WN21"/>
<evidence type="ECO:0000256" key="6">
    <source>
        <dbReference type="ARBA" id="ARBA00023002"/>
    </source>
</evidence>
<evidence type="ECO:0000259" key="18">
    <source>
        <dbReference type="Pfam" id="PF01073"/>
    </source>
</evidence>
<keyword evidence="7" id="KW-0520">NAD</keyword>
<evidence type="ECO:0000256" key="9">
    <source>
        <dbReference type="ARBA" id="ARBA00023136"/>
    </source>
</evidence>
<accession>A0A4U0WN21</accession>
<keyword evidence="5" id="KW-0752">Steroid biosynthesis</keyword>
<evidence type="ECO:0000313" key="19">
    <source>
        <dbReference type="EMBL" id="TKA64038.1"/>
    </source>
</evidence>
<evidence type="ECO:0000313" key="20">
    <source>
        <dbReference type="Proteomes" id="UP000308768"/>
    </source>
</evidence>
<protein>
    <recommendedName>
        <fullName evidence="12">Sterol-4-alpha-carboxylate 3-dehydrogenase ERG26, decarboxylating</fullName>
    </recommendedName>
    <alternativeName>
        <fullName evidence="15 16">C-3 Sterol dehydrogenase ERG26</fullName>
    </alternativeName>
    <alternativeName>
        <fullName evidence="13 14">C-4 decarboxylase ERG26</fullName>
    </alternativeName>
    <alternativeName>
        <fullName evidence="11">Sterol-4-alpha-carboxylate 3-dehydrogenase erg26, decarboxylating</fullName>
    </alternativeName>
</protein>
<evidence type="ECO:0000256" key="8">
    <source>
        <dbReference type="ARBA" id="ARBA00023098"/>
    </source>
</evidence>
<sequence>MADAEDDYTAPKTLGHVLVTGGCGFLGHHIVSLLLSRGAATQISVLDLSVTRNRFPDVSYHAGDITSYESTKSLFATLKPDVVIHTASPLFNANAPALMYKVNVEGTRTIVKAAQETGVKALVYTSSASVVSDTKSDLVCADEDAPRVMGDQQPEYYTTTKALAEIHVLSANRTPSTFLTAAIRPSALYGPGDVQLLPPMLTALKKRQTAFQIGPNDNLFDFTYIVNAAYAHILAASALLATADREAAGYSMPLDFERVDGEAFFITNDAPVYFWDFARMVWRAAGDTTRPSDVWVLPQGFALLLASIIEWVFWMFRLGKPNLTRQQVRYSCMARWFSVEKAKRRLGYRPVVGLEEGIQRAVKDLTEKERGREGEEGRKKVL</sequence>
<dbReference type="PANTHER" id="PTHR43245:SF51">
    <property type="entry name" value="SHORT CHAIN DEHYDROGENASE_REDUCTASE FAMILY 42E, MEMBER 2"/>
    <property type="match status" value="1"/>
</dbReference>
<gene>
    <name evidence="19" type="ORF">B0A49_07361</name>
</gene>
<evidence type="ECO:0000256" key="5">
    <source>
        <dbReference type="ARBA" id="ARBA00022955"/>
    </source>
</evidence>
<keyword evidence="3" id="KW-0444">Lipid biosynthesis</keyword>
<dbReference type="FunFam" id="3.40.50.720:FF:000346">
    <property type="entry name" value="C-3 sterol dehydrogenase/C-4 decarboxylase"/>
    <property type="match status" value="1"/>
</dbReference>
<evidence type="ECO:0000256" key="4">
    <source>
        <dbReference type="ARBA" id="ARBA00022824"/>
    </source>
</evidence>
<dbReference type="GO" id="GO:0000252">
    <property type="term" value="F:3-beta-hydroxysteroid dehydrogenase [NAD(P)+]/C4-decarboxylase activity"/>
    <property type="evidence" value="ECO:0007669"/>
    <property type="project" value="UniProtKB-ARBA"/>
</dbReference>
<dbReference type="Pfam" id="PF01073">
    <property type="entry name" value="3Beta_HSD"/>
    <property type="match status" value="1"/>
</dbReference>
<dbReference type="Gene3D" id="3.40.50.720">
    <property type="entry name" value="NAD(P)-binding Rossmann-like Domain"/>
    <property type="match status" value="1"/>
</dbReference>
<organism evidence="19 20">
    <name type="scientific">Cryomyces minteri</name>
    <dbReference type="NCBI Taxonomy" id="331657"/>
    <lineage>
        <taxon>Eukaryota</taxon>
        <taxon>Fungi</taxon>
        <taxon>Dikarya</taxon>
        <taxon>Ascomycota</taxon>
        <taxon>Pezizomycotina</taxon>
        <taxon>Dothideomycetes</taxon>
        <taxon>Dothideomycetes incertae sedis</taxon>
        <taxon>Cryomyces</taxon>
    </lineage>
</organism>
<proteinExistence type="inferred from homology"/>
<feature type="transmembrane region" description="Helical" evidence="17">
    <location>
        <begin position="295"/>
        <end position="316"/>
    </location>
</feature>
<evidence type="ECO:0000256" key="7">
    <source>
        <dbReference type="ARBA" id="ARBA00023027"/>
    </source>
</evidence>
<dbReference type="OrthoDB" id="10058185at2759"/>
<comment type="similarity">
    <text evidence="2">Belongs to the 3-beta-HSD family.</text>
</comment>
<dbReference type="GO" id="GO:0006696">
    <property type="term" value="P:ergosterol biosynthetic process"/>
    <property type="evidence" value="ECO:0007669"/>
    <property type="project" value="UniProtKB-ARBA"/>
</dbReference>
<keyword evidence="8" id="KW-0443">Lipid metabolism</keyword>